<dbReference type="PROSITE" id="PS51257">
    <property type="entry name" value="PROKAR_LIPOPROTEIN"/>
    <property type="match status" value="1"/>
</dbReference>
<reference evidence="2" key="2">
    <citation type="submission" date="2020-05" db="UniProtKB">
        <authorList>
            <consortium name="EnsemblMetazoa"/>
        </authorList>
    </citation>
    <scope>IDENTIFICATION</scope>
    <source>
        <strain evidence="2">IAEA</strain>
    </source>
</reference>
<keyword evidence="1" id="KW-0472">Membrane</keyword>
<proteinExistence type="predicted"/>
<dbReference type="Proteomes" id="UP000092460">
    <property type="component" value="Unassembled WGS sequence"/>
</dbReference>
<name>A0A1B0BJ17_9MUSC</name>
<keyword evidence="3" id="KW-1185">Reference proteome</keyword>
<protein>
    <submittedName>
        <fullName evidence="2">Uncharacterized protein</fullName>
    </submittedName>
</protein>
<keyword evidence="1" id="KW-0812">Transmembrane</keyword>
<reference evidence="3" key="1">
    <citation type="submission" date="2015-01" db="EMBL/GenBank/DDBJ databases">
        <authorList>
            <person name="Aksoy S."/>
            <person name="Warren W."/>
            <person name="Wilson R.K."/>
        </authorList>
    </citation>
    <scope>NUCLEOTIDE SEQUENCE [LARGE SCALE GENOMIC DNA]</scope>
    <source>
        <strain evidence="3">IAEA</strain>
    </source>
</reference>
<organism evidence="2 3">
    <name type="scientific">Glossina palpalis gambiensis</name>
    <dbReference type="NCBI Taxonomy" id="67801"/>
    <lineage>
        <taxon>Eukaryota</taxon>
        <taxon>Metazoa</taxon>
        <taxon>Ecdysozoa</taxon>
        <taxon>Arthropoda</taxon>
        <taxon>Hexapoda</taxon>
        <taxon>Insecta</taxon>
        <taxon>Pterygota</taxon>
        <taxon>Neoptera</taxon>
        <taxon>Endopterygota</taxon>
        <taxon>Diptera</taxon>
        <taxon>Brachycera</taxon>
        <taxon>Muscomorpha</taxon>
        <taxon>Hippoboscoidea</taxon>
        <taxon>Glossinidae</taxon>
        <taxon>Glossina</taxon>
    </lineage>
</organism>
<dbReference type="VEuPathDB" id="VectorBase:GPPI031783"/>
<sequence length="258" mass="28548">MVRHKTYSNISLYSFSFNCGFNFILSIFVVACKVGGSLTTKWPTVKLSHDDVLTSMPVRSESEEISGKFGLHSEVTQRRGGKGFNLAVILFRLGLYTPSSTSKKPGWSKRGGFLAAVYANGPTGVVPRNFLFSPKKKLLVYVSRVVTRHEARKNDWSEGRRPHTCLSYSLVVSNCSSLSTFNDLQLKLEQDDVLTPQAVPTHTEDSLLSKSGFLVNTPTCRKEIYSASASANRRIASLQSEKTSLASQKLPNANMQKE</sequence>
<dbReference type="AlphaFoldDB" id="A0A1B0BJ17"/>
<accession>A0A1B0BJ17</accession>
<feature type="transmembrane region" description="Helical" evidence="1">
    <location>
        <begin position="12"/>
        <end position="31"/>
    </location>
</feature>
<dbReference type="EMBL" id="JXJN01015308">
    <property type="status" value="NOT_ANNOTATED_CDS"/>
    <property type="molecule type" value="Genomic_DNA"/>
</dbReference>
<evidence type="ECO:0000256" key="1">
    <source>
        <dbReference type="SAM" id="Phobius"/>
    </source>
</evidence>
<dbReference type="EnsemblMetazoa" id="GPPI031783-RA">
    <property type="protein sequence ID" value="GPPI031783-PA"/>
    <property type="gene ID" value="GPPI031783"/>
</dbReference>
<keyword evidence="1" id="KW-1133">Transmembrane helix</keyword>
<evidence type="ECO:0000313" key="3">
    <source>
        <dbReference type="Proteomes" id="UP000092460"/>
    </source>
</evidence>
<evidence type="ECO:0000313" key="2">
    <source>
        <dbReference type="EnsemblMetazoa" id="GPPI031783-PA"/>
    </source>
</evidence>